<accession>E4ZMV3</accession>
<protein>
    <submittedName>
        <fullName evidence="2">Predicted protein</fullName>
    </submittedName>
</protein>
<dbReference type="Proteomes" id="UP000002668">
    <property type="component" value="Genome"/>
</dbReference>
<evidence type="ECO:0000313" key="2">
    <source>
        <dbReference type="EMBL" id="CBX92556.1"/>
    </source>
</evidence>
<name>E4ZMV3_LEPMJ</name>
<reference evidence="3" key="1">
    <citation type="journal article" date="2011" name="Nat. Commun.">
        <title>Effector diversification within compartments of the Leptosphaeria maculans genome affected by Repeat-Induced Point mutations.</title>
        <authorList>
            <person name="Rouxel T."/>
            <person name="Grandaubert J."/>
            <person name="Hane J.K."/>
            <person name="Hoede C."/>
            <person name="van de Wouw A.P."/>
            <person name="Couloux A."/>
            <person name="Dominguez V."/>
            <person name="Anthouard V."/>
            <person name="Bally P."/>
            <person name="Bourras S."/>
            <person name="Cozijnsen A.J."/>
            <person name="Ciuffetti L.M."/>
            <person name="Degrave A."/>
            <person name="Dilmaghani A."/>
            <person name="Duret L."/>
            <person name="Fudal I."/>
            <person name="Goodwin S.B."/>
            <person name="Gout L."/>
            <person name="Glaser N."/>
            <person name="Linglin J."/>
            <person name="Kema G.H.J."/>
            <person name="Lapalu N."/>
            <person name="Lawrence C.B."/>
            <person name="May K."/>
            <person name="Meyer M."/>
            <person name="Ollivier B."/>
            <person name="Poulain J."/>
            <person name="Schoch C.L."/>
            <person name="Simon A."/>
            <person name="Spatafora J.W."/>
            <person name="Stachowiak A."/>
            <person name="Turgeon B.G."/>
            <person name="Tyler B.M."/>
            <person name="Vincent D."/>
            <person name="Weissenbach J."/>
            <person name="Amselem J."/>
            <person name="Quesneville H."/>
            <person name="Oliver R.P."/>
            <person name="Wincker P."/>
            <person name="Balesdent M.-H."/>
            <person name="Howlett B.J."/>
        </authorList>
    </citation>
    <scope>NUCLEOTIDE SEQUENCE [LARGE SCALE GENOMIC DNA]</scope>
    <source>
        <strain evidence="3">JN3 / isolate v23.1.3 / race Av1-4-5-6-7-8</strain>
    </source>
</reference>
<gene>
    <name evidence="2" type="ORF">LEMA_P052620.1</name>
</gene>
<proteinExistence type="predicted"/>
<keyword evidence="3" id="KW-1185">Reference proteome</keyword>
<dbReference type="AlphaFoldDB" id="E4ZMV3"/>
<sequence>MSWNLASWLRIQEEAVCRAQMRWTGGSEEAWRVLAGGPWRDPETLGGGNMVWTSQSIVATLLCITTACVRVFLAVWVCRAGEDFPLYRVANGLQRVCSNDCHCRCIDLPSMVVWRQGELGDVANHGPGDQSYLNMAARLPFHDENNGPSGA</sequence>
<keyword evidence="1" id="KW-0812">Transmembrane</keyword>
<feature type="transmembrane region" description="Helical" evidence="1">
    <location>
        <begin position="57"/>
        <end position="78"/>
    </location>
</feature>
<evidence type="ECO:0000256" key="1">
    <source>
        <dbReference type="SAM" id="Phobius"/>
    </source>
</evidence>
<dbReference type="EMBL" id="FP929094">
    <property type="protein sequence ID" value="CBX92556.1"/>
    <property type="molecule type" value="Genomic_DNA"/>
</dbReference>
<dbReference type="HOGENOM" id="CLU_1731799_0_0_1"/>
<keyword evidence="1" id="KW-0472">Membrane</keyword>
<evidence type="ECO:0000313" key="3">
    <source>
        <dbReference type="Proteomes" id="UP000002668"/>
    </source>
</evidence>
<dbReference type="VEuPathDB" id="FungiDB:LEMA_P052620.1"/>
<organism evidence="3">
    <name type="scientific">Leptosphaeria maculans (strain JN3 / isolate v23.1.3 / race Av1-4-5-6-7-8)</name>
    <name type="common">Blackleg fungus</name>
    <name type="synonym">Phoma lingam</name>
    <dbReference type="NCBI Taxonomy" id="985895"/>
    <lineage>
        <taxon>Eukaryota</taxon>
        <taxon>Fungi</taxon>
        <taxon>Dikarya</taxon>
        <taxon>Ascomycota</taxon>
        <taxon>Pezizomycotina</taxon>
        <taxon>Dothideomycetes</taxon>
        <taxon>Pleosporomycetidae</taxon>
        <taxon>Pleosporales</taxon>
        <taxon>Pleosporineae</taxon>
        <taxon>Leptosphaeriaceae</taxon>
        <taxon>Plenodomus</taxon>
        <taxon>Plenodomus lingam/Leptosphaeria maculans species complex</taxon>
    </lineage>
</organism>
<keyword evidence="1" id="KW-1133">Transmembrane helix</keyword>
<dbReference type="InParanoid" id="E4ZMV3"/>